<gene>
    <name evidence="4" type="primary">RvY_09666-1</name>
    <name evidence="4" type="synonym">RvY_09666.1</name>
    <name evidence="4" type="ORF">RvY_09666</name>
</gene>
<dbReference type="SUPFAM" id="SSF109604">
    <property type="entry name" value="HD-domain/PDEase-like"/>
    <property type="match status" value="1"/>
</dbReference>
<dbReference type="GO" id="GO:0006203">
    <property type="term" value="P:dGTP catabolic process"/>
    <property type="evidence" value="ECO:0007669"/>
    <property type="project" value="TreeGrafter"/>
</dbReference>
<dbReference type="CDD" id="cd00077">
    <property type="entry name" value="HDc"/>
    <property type="match status" value="1"/>
</dbReference>
<evidence type="ECO:0000259" key="3">
    <source>
        <dbReference type="SMART" id="SM00471"/>
    </source>
</evidence>
<organism evidence="4 5">
    <name type="scientific">Ramazzottius varieornatus</name>
    <name type="common">Water bear</name>
    <name type="synonym">Tardigrade</name>
    <dbReference type="NCBI Taxonomy" id="947166"/>
    <lineage>
        <taxon>Eukaryota</taxon>
        <taxon>Metazoa</taxon>
        <taxon>Ecdysozoa</taxon>
        <taxon>Tardigrada</taxon>
        <taxon>Eutardigrada</taxon>
        <taxon>Parachela</taxon>
        <taxon>Hypsibioidea</taxon>
        <taxon>Ramazzottiidae</taxon>
        <taxon>Ramazzottius</taxon>
    </lineage>
</organism>
<dbReference type="InterPro" id="IPR006674">
    <property type="entry name" value="HD_domain"/>
</dbReference>
<comment type="similarity">
    <text evidence="1">Belongs to the SAMHD1 family.</text>
</comment>
<dbReference type="Pfam" id="PF01966">
    <property type="entry name" value="HD"/>
    <property type="match status" value="1"/>
</dbReference>
<accession>A0A1D1VI01</accession>
<dbReference type="GO" id="GO:0005634">
    <property type="term" value="C:nucleus"/>
    <property type="evidence" value="ECO:0007669"/>
    <property type="project" value="TreeGrafter"/>
</dbReference>
<dbReference type="PANTHER" id="PTHR11373:SF4">
    <property type="entry name" value="DEOXYNUCLEOSIDE TRIPHOSPHATE TRIPHOSPHOHYDROLASE SAMHD1"/>
    <property type="match status" value="1"/>
</dbReference>
<dbReference type="EMBL" id="BDGG01000004">
    <property type="protein sequence ID" value="GAU98533.1"/>
    <property type="molecule type" value="Genomic_DNA"/>
</dbReference>
<proteinExistence type="inferred from homology"/>
<comment type="caution">
    <text evidence="4">The sequence shown here is derived from an EMBL/GenBank/DDBJ whole genome shotgun (WGS) entry which is preliminary data.</text>
</comment>
<dbReference type="STRING" id="947166.A0A1D1VI01"/>
<dbReference type="Gene3D" id="1.10.3210.10">
    <property type="entry name" value="Hypothetical protein af1432"/>
    <property type="match status" value="1"/>
</dbReference>
<dbReference type="OrthoDB" id="9991235at2759"/>
<keyword evidence="5" id="KW-1185">Reference proteome</keyword>
<reference evidence="4 5" key="1">
    <citation type="journal article" date="2016" name="Nat. Commun.">
        <title>Extremotolerant tardigrade genome and improved radiotolerance of human cultured cells by tardigrade-unique protein.</title>
        <authorList>
            <person name="Hashimoto T."/>
            <person name="Horikawa D.D."/>
            <person name="Saito Y."/>
            <person name="Kuwahara H."/>
            <person name="Kozuka-Hata H."/>
            <person name="Shin-I T."/>
            <person name="Minakuchi Y."/>
            <person name="Ohishi K."/>
            <person name="Motoyama A."/>
            <person name="Aizu T."/>
            <person name="Enomoto A."/>
            <person name="Kondo K."/>
            <person name="Tanaka S."/>
            <person name="Hara Y."/>
            <person name="Koshikawa S."/>
            <person name="Sagara H."/>
            <person name="Miura T."/>
            <person name="Yokobori S."/>
            <person name="Miyagawa K."/>
            <person name="Suzuki Y."/>
            <person name="Kubo T."/>
            <person name="Oyama M."/>
            <person name="Kohara Y."/>
            <person name="Fujiyama A."/>
            <person name="Arakawa K."/>
            <person name="Katayama T."/>
            <person name="Toyoda A."/>
            <person name="Kunieda T."/>
        </authorList>
    </citation>
    <scope>NUCLEOTIDE SEQUENCE [LARGE SCALE GENOMIC DNA]</scope>
    <source>
        <strain evidence="4 5">YOKOZUNA-1</strain>
    </source>
</reference>
<dbReference type="InterPro" id="IPR003607">
    <property type="entry name" value="HD/PDEase_dom"/>
</dbReference>
<dbReference type="Proteomes" id="UP000186922">
    <property type="component" value="Unassembled WGS sequence"/>
</dbReference>
<dbReference type="Gene3D" id="3.30.70.2760">
    <property type="match status" value="1"/>
</dbReference>
<evidence type="ECO:0000256" key="1">
    <source>
        <dbReference type="ARBA" id="ARBA00005776"/>
    </source>
</evidence>
<sequence>MDYPELMGVSEVEASRPKEVADYLDSIQKNPNLILSVVQETDLYGKSFNDGLNGIFAVHPLLVRIIDTPQFQRLRSLRMLGVANLVYPSATHTRFEHCIGVSHLAGKFVARLVERQPDLDVSRADHLCVQIAGLLHDLGHGPFSHTFERFMKLVNPDEHWEHEKASEEMIDHLLDSCQLRTVFEQYGLQKQDVEFIKELIAGDPRDGWNRAARPTSKRWLYDIVANKRTGVDVDKFDYLARDAKATAMATKFDCQRCIMFSRVIKASDGVPQICFQDKEVDNVYDMFNIRFNMHKRVYQHRVTRVLERMLLDGLVKASRHLKYRGTNNKVFTLGEAYKDMVAFQRLKDKILDDILDQDDRPELAEAQEILGRIITRKHYRFLRQTDPQERSPGSTQEEVLTEIIAALPRVITTSLTVEKLRDNLVVVMRCYNYGMGTTNPMDAVGFYNKENRNVITYIPRSEVSPVLPMMFQECIQSFYYRSLDSEVDIEEAGKVIDAWAQLKSIKIGTATVKFTPTKRKRESSEPDDGISSPATNGSASHARRRLF</sequence>
<name>A0A1D1VI01_RAMVA</name>
<evidence type="ECO:0000313" key="4">
    <source>
        <dbReference type="EMBL" id="GAU98533.1"/>
    </source>
</evidence>
<feature type="region of interest" description="Disordered" evidence="2">
    <location>
        <begin position="516"/>
        <end position="547"/>
    </location>
</feature>
<dbReference type="GO" id="GO:0008832">
    <property type="term" value="F:dGTPase activity"/>
    <property type="evidence" value="ECO:0007669"/>
    <property type="project" value="TreeGrafter"/>
</dbReference>
<evidence type="ECO:0000256" key="2">
    <source>
        <dbReference type="SAM" id="MobiDB-lite"/>
    </source>
</evidence>
<dbReference type="SMART" id="SM00471">
    <property type="entry name" value="HDc"/>
    <property type="match status" value="1"/>
</dbReference>
<protein>
    <recommendedName>
        <fullName evidence="3">HD/PDEase domain-containing protein</fullName>
    </recommendedName>
</protein>
<evidence type="ECO:0000313" key="5">
    <source>
        <dbReference type="Proteomes" id="UP000186922"/>
    </source>
</evidence>
<feature type="domain" description="HD/PDEase" evidence="3">
    <location>
        <begin position="90"/>
        <end position="248"/>
    </location>
</feature>
<dbReference type="PANTHER" id="PTHR11373">
    <property type="entry name" value="DEOXYNUCLEOSIDE TRIPHOSPHATE TRIPHOSPHOHYDROLASE"/>
    <property type="match status" value="1"/>
</dbReference>
<dbReference type="AlphaFoldDB" id="A0A1D1VI01"/>
<dbReference type="InterPro" id="IPR050135">
    <property type="entry name" value="dGTPase-like"/>
</dbReference>